<keyword evidence="2" id="KW-1133">Transmembrane helix</keyword>
<evidence type="ECO:0000256" key="1">
    <source>
        <dbReference type="SAM" id="MobiDB-lite"/>
    </source>
</evidence>
<feature type="transmembrane region" description="Helical" evidence="2">
    <location>
        <begin position="500"/>
        <end position="523"/>
    </location>
</feature>
<keyword evidence="2" id="KW-0812">Transmembrane</keyword>
<evidence type="ECO:0000256" key="2">
    <source>
        <dbReference type="SAM" id="Phobius"/>
    </source>
</evidence>
<keyword evidence="2" id="KW-0472">Membrane</keyword>
<feature type="region of interest" description="Disordered" evidence="1">
    <location>
        <begin position="627"/>
        <end position="651"/>
    </location>
</feature>
<feature type="transmembrane region" description="Helical" evidence="2">
    <location>
        <begin position="223"/>
        <end position="241"/>
    </location>
</feature>
<feature type="transmembrane region" description="Helical" evidence="2">
    <location>
        <begin position="467"/>
        <end position="488"/>
    </location>
</feature>
<feature type="transmembrane region" description="Helical" evidence="2">
    <location>
        <begin position="192"/>
        <end position="211"/>
    </location>
</feature>
<reference evidence="3" key="1">
    <citation type="submission" date="2023-06" db="EMBL/GenBank/DDBJ databases">
        <title>Survivors Of The Sea: Transcriptome response of Skeletonema marinoi to long-term dormancy.</title>
        <authorList>
            <person name="Pinder M.I.M."/>
            <person name="Kourtchenko O."/>
            <person name="Robertson E.K."/>
            <person name="Larsson T."/>
            <person name="Maumus F."/>
            <person name="Osuna-Cruz C.M."/>
            <person name="Vancaester E."/>
            <person name="Stenow R."/>
            <person name="Vandepoele K."/>
            <person name="Ploug H."/>
            <person name="Bruchert V."/>
            <person name="Godhe A."/>
            <person name="Topel M."/>
        </authorList>
    </citation>
    <scope>NUCLEOTIDE SEQUENCE</scope>
    <source>
        <strain evidence="3">R05AC</strain>
    </source>
</reference>
<feature type="transmembrane region" description="Helical" evidence="2">
    <location>
        <begin position="273"/>
        <end position="294"/>
    </location>
</feature>
<proteinExistence type="predicted"/>
<comment type="caution">
    <text evidence="3">The sequence shown here is derived from an EMBL/GenBank/DDBJ whole genome shotgun (WGS) entry which is preliminary data.</text>
</comment>
<dbReference type="PANTHER" id="PTHR47236">
    <property type="entry name" value="GENE, 32742-RELATED-RELATED"/>
    <property type="match status" value="1"/>
</dbReference>
<dbReference type="Proteomes" id="UP001224775">
    <property type="component" value="Unassembled WGS sequence"/>
</dbReference>
<dbReference type="EMBL" id="JATAAI010000047">
    <property type="protein sequence ID" value="KAK1733572.1"/>
    <property type="molecule type" value="Genomic_DNA"/>
</dbReference>
<feature type="transmembrane region" description="Helical" evidence="2">
    <location>
        <begin position="47"/>
        <end position="68"/>
    </location>
</feature>
<evidence type="ECO:0000313" key="3">
    <source>
        <dbReference type="EMBL" id="KAK1733572.1"/>
    </source>
</evidence>
<gene>
    <name evidence="3" type="ORF">QTG54_015745</name>
</gene>
<accession>A0AAD9D4M3</accession>
<dbReference type="AlphaFoldDB" id="A0AAD9D4M3"/>
<feature type="transmembrane region" description="Helical" evidence="2">
    <location>
        <begin position="358"/>
        <end position="374"/>
    </location>
</feature>
<sequence length="802" mass="93227">MMNERGILPCDIDINGVIKSQSYNLEIHYYPLPWFDLLNRFEFSQGIYFVFYTLIALVICSIGGFVYGTNRILTKLRRPPRFMGMSLLQLISRPQLEGLLLAIIPYTAVVLTIHSWFSDSSSWFEGMRGAWSDKGKIDAKTEVHNSMCRLARLSSCWVSSPFTARRKFSSQTKQWKYSPRAKRRILDVETVTFLWTSLVIEAILMCVWEFSYSETFKNNLFRFKVLFQMMQILLDLILSSIMGDRLLAAPLLVSIQMAEMLITCGAHNFVDFTLVFLLEVALNVFQRLLLYPLLKTITVLWPRWKILVSRAVNNRGLTIEAKKQRELEFKSVNEEIELRTEGIEPLLDSLSIYSMEKTGGMLLPFMCLLLILLYRETEMASRYNINQHDLLYYCLFAFYMIPWMSLVDSLVLSSQELLYGWRMHDYLSFQRWRFENRANMWNLLSQKDDSVSRSLQNMDLLCFSSQYYFILTLISIGFGTNMLGLTICLRKRYNFLADPVFPLVVAIVILLSELIARMCILISNNKVDVICWNGIWRVAEGKGVMDDVIAAKLAIGEGRQEDLEEERRDLMALNSDSFRRKFIDKNRPWILQHLIQLVTPRSLQSTGPDNRPLVDYIRDVYSDLQTVGEGKRRPGDADVSSDDSSDDEFEMRRQWERTPLDGSRLLIAQIWLQKARKRRVFTSTISGIIDKRKDDHCHSCYQTCSYESLTVGLAWEGDYSTSAIDNLIHLFETIMGPKSVPRICGKRSFANMHCSTQFAMIARRRHTNRAESVHYTKPCDPRTLAVTKRLIRKPKKMKQQWK</sequence>
<keyword evidence="4" id="KW-1185">Reference proteome</keyword>
<feature type="transmembrane region" description="Helical" evidence="2">
    <location>
        <begin position="390"/>
        <end position="412"/>
    </location>
</feature>
<name>A0AAD9D4M3_9STRA</name>
<protein>
    <submittedName>
        <fullName evidence="3">IPT/TIG domain-containing protein</fullName>
    </submittedName>
</protein>
<dbReference type="PANTHER" id="PTHR47236:SF4">
    <property type="entry name" value="GENE 9195-RELATED"/>
    <property type="match status" value="1"/>
</dbReference>
<feature type="compositionally biased region" description="Acidic residues" evidence="1">
    <location>
        <begin position="639"/>
        <end position="649"/>
    </location>
</feature>
<organism evidence="3 4">
    <name type="scientific">Skeletonema marinoi</name>
    <dbReference type="NCBI Taxonomy" id="267567"/>
    <lineage>
        <taxon>Eukaryota</taxon>
        <taxon>Sar</taxon>
        <taxon>Stramenopiles</taxon>
        <taxon>Ochrophyta</taxon>
        <taxon>Bacillariophyta</taxon>
        <taxon>Coscinodiscophyceae</taxon>
        <taxon>Thalassiosirophycidae</taxon>
        <taxon>Thalassiosirales</taxon>
        <taxon>Skeletonemataceae</taxon>
        <taxon>Skeletonema</taxon>
        <taxon>Skeletonema marinoi-dohrnii complex</taxon>
    </lineage>
</organism>
<evidence type="ECO:0000313" key="4">
    <source>
        <dbReference type="Proteomes" id="UP001224775"/>
    </source>
</evidence>